<protein>
    <submittedName>
        <fullName evidence="1">Uncharacterized protein</fullName>
    </submittedName>
</protein>
<dbReference type="EMBL" id="JBBNAE010000002">
    <property type="protein sequence ID" value="KAK9144919.1"/>
    <property type="molecule type" value="Genomic_DNA"/>
</dbReference>
<keyword evidence="2" id="KW-1185">Reference proteome</keyword>
<comment type="caution">
    <text evidence="1">The sequence shown here is derived from an EMBL/GenBank/DDBJ whole genome shotgun (WGS) entry which is preliminary data.</text>
</comment>
<organism evidence="1 2">
    <name type="scientific">Stephania japonica</name>
    <dbReference type="NCBI Taxonomy" id="461633"/>
    <lineage>
        <taxon>Eukaryota</taxon>
        <taxon>Viridiplantae</taxon>
        <taxon>Streptophyta</taxon>
        <taxon>Embryophyta</taxon>
        <taxon>Tracheophyta</taxon>
        <taxon>Spermatophyta</taxon>
        <taxon>Magnoliopsida</taxon>
        <taxon>Ranunculales</taxon>
        <taxon>Menispermaceae</taxon>
        <taxon>Menispermoideae</taxon>
        <taxon>Cissampelideae</taxon>
        <taxon>Stephania</taxon>
    </lineage>
</organism>
<name>A0AAP0K479_9MAGN</name>
<reference evidence="1 2" key="1">
    <citation type="submission" date="2024-01" db="EMBL/GenBank/DDBJ databases">
        <title>Genome assemblies of Stephania.</title>
        <authorList>
            <person name="Yang L."/>
        </authorList>
    </citation>
    <scope>NUCLEOTIDE SEQUENCE [LARGE SCALE GENOMIC DNA]</scope>
    <source>
        <strain evidence="1">QJT</strain>
        <tissue evidence="1">Leaf</tissue>
    </source>
</reference>
<evidence type="ECO:0000313" key="2">
    <source>
        <dbReference type="Proteomes" id="UP001417504"/>
    </source>
</evidence>
<proteinExistence type="predicted"/>
<sequence length="101" mass="10982">MGGATTTRGVGDQAKSMLASHNTRSGLKQRYYWLYYVDICCMLVVPSSPKTTRYGGTVVDAMTWGIVGDITMSVMESHSPQAFKTMVVKVEQSAVKARSPA</sequence>
<dbReference type="Proteomes" id="UP001417504">
    <property type="component" value="Unassembled WGS sequence"/>
</dbReference>
<evidence type="ECO:0000313" key="1">
    <source>
        <dbReference type="EMBL" id="KAK9144919.1"/>
    </source>
</evidence>
<accession>A0AAP0K479</accession>
<gene>
    <name evidence="1" type="ORF">Sjap_004822</name>
</gene>
<dbReference type="AlphaFoldDB" id="A0AAP0K479"/>